<name>A0A6J7GHZ2_9ZZZZ</name>
<keyword evidence="5" id="KW-0560">Oxidoreductase</keyword>
<keyword evidence="2" id="KW-0285">Flavoprotein</keyword>
<dbReference type="InterPro" id="IPR001155">
    <property type="entry name" value="OxRdtase_FMN_N"/>
</dbReference>
<keyword evidence="4" id="KW-0521">NADP</keyword>
<dbReference type="GO" id="GO:0050661">
    <property type="term" value="F:NADP binding"/>
    <property type="evidence" value="ECO:0007669"/>
    <property type="project" value="InterPro"/>
</dbReference>
<feature type="domain" description="NADH:flavin oxidoreductase/NADH oxidase N-terminal" evidence="6">
    <location>
        <begin position="3"/>
        <end position="342"/>
    </location>
</feature>
<dbReference type="GO" id="GO:0003959">
    <property type="term" value="F:NADPH dehydrogenase activity"/>
    <property type="evidence" value="ECO:0007669"/>
    <property type="project" value="InterPro"/>
</dbReference>
<dbReference type="SUPFAM" id="SSF51395">
    <property type="entry name" value="FMN-linked oxidoreductases"/>
    <property type="match status" value="1"/>
</dbReference>
<evidence type="ECO:0000256" key="4">
    <source>
        <dbReference type="ARBA" id="ARBA00022857"/>
    </source>
</evidence>
<evidence type="ECO:0000256" key="2">
    <source>
        <dbReference type="ARBA" id="ARBA00022630"/>
    </source>
</evidence>
<dbReference type="Gene3D" id="3.20.20.70">
    <property type="entry name" value="Aldolase class I"/>
    <property type="match status" value="1"/>
</dbReference>
<dbReference type="PANTHER" id="PTHR43303:SF4">
    <property type="entry name" value="NADPH DEHYDROGENASE C23G7.10C-RELATED"/>
    <property type="match status" value="1"/>
</dbReference>
<reference evidence="7" key="1">
    <citation type="submission" date="2020-05" db="EMBL/GenBank/DDBJ databases">
        <authorList>
            <person name="Chiriac C."/>
            <person name="Salcher M."/>
            <person name="Ghai R."/>
            <person name="Kavagutti S V."/>
        </authorList>
    </citation>
    <scope>NUCLEOTIDE SEQUENCE</scope>
</reference>
<dbReference type="AlphaFoldDB" id="A0A6J7GHZ2"/>
<dbReference type="CDD" id="cd02932">
    <property type="entry name" value="OYE_YqiM_FMN"/>
    <property type="match status" value="1"/>
</dbReference>
<comment type="cofactor">
    <cofactor evidence="1">
        <name>FMN</name>
        <dbReference type="ChEBI" id="CHEBI:58210"/>
    </cofactor>
</comment>
<protein>
    <submittedName>
        <fullName evidence="7">Unannotated protein</fullName>
    </submittedName>
</protein>
<accession>A0A6J7GHZ2</accession>
<keyword evidence="3" id="KW-0288">FMN</keyword>
<proteinExistence type="predicted"/>
<evidence type="ECO:0000256" key="5">
    <source>
        <dbReference type="ARBA" id="ARBA00023002"/>
    </source>
</evidence>
<evidence type="ECO:0000259" key="6">
    <source>
        <dbReference type="Pfam" id="PF00724"/>
    </source>
</evidence>
<dbReference type="InterPro" id="IPR013785">
    <property type="entry name" value="Aldolase_TIM"/>
</dbReference>
<dbReference type="PANTHER" id="PTHR43303">
    <property type="entry name" value="NADPH DEHYDROGENASE C23G7.10C-RELATED"/>
    <property type="match status" value="1"/>
</dbReference>
<gene>
    <name evidence="7" type="ORF">UFOPK3516_01112</name>
</gene>
<dbReference type="GO" id="GO:0010181">
    <property type="term" value="F:FMN binding"/>
    <property type="evidence" value="ECO:0007669"/>
    <property type="project" value="InterPro"/>
</dbReference>
<evidence type="ECO:0000256" key="3">
    <source>
        <dbReference type="ARBA" id="ARBA00022643"/>
    </source>
</evidence>
<dbReference type="Pfam" id="PF00724">
    <property type="entry name" value="Oxidored_FMN"/>
    <property type="match status" value="1"/>
</dbReference>
<evidence type="ECO:0000313" key="7">
    <source>
        <dbReference type="EMBL" id="CAB4904525.1"/>
    </source>
</evidence>
<sequence>MSKLFERLTIRGVTFRNRLWASPMCQYMCLDHDGMPNDWHLVNAGSMAAGGVGMFMAEATGVSPEARITSECTGIWNDAQRDEWKRIVDFVHSVGAAAGIQLAHSGRKGSDYRGFTLAAGVTKPVSEGGWIPVGPSPIACPGMDVPLELDQAGIDKVIDDFGTAAGRAVEAGFDVIEIHAAHGYLIHNFLSPLSNERTDEYGGTLENRARLLLQIVDRIREVVPESTALFIRFSGTDWTDDGWQPEDTAQVAHWAQERGADFFDISSGGLIRDIFISVSPGYQVPLTETVRKLGEVMAAAVGKITSAAQAEAILAEGRADAIFMGRELIRDPHFALRAAGELPGVAIDYYPLTYTAADWSAR</sequence>
<evidence type="ECO:0000256" key="1">
    <source>
        <dbReference type="ARBA" id="ARBA00001917"/>
    </source>
</evidence>
<organism evidence="7">
    <name type="scientific">freshwater metagenome</name>
    <dbReference type="NCBI Taxonomy" id="449393"/>
    <lineage>
        <taxon>unclassified sequences</taxon>
        <taxon>metagenomes</taxon>
        <taxon>ecological metagenomes</taxon>
    </lineage>
</organism>
<dbReference type="EMBL" id="CAFBMB010000093">
    <property type="protein sequence ID" value="CAB4904525.1"/>
    <property type="molecule type" value="Genomic_DNA"/>
</dbReference>
<dbReference type="InterPro" id="IPR044152">
    <property type="entry name" value="YqjM-like"/>
</dbReference>